<dbReference type="EMBL" id="JACHVB010000013">
    <property type="protein sequence ID" value="MBC2593438.1"/>
    <property type="molecule type" value="Genomic_DNA"/>
</dbReference>
<keyword evidence="7" id="KW-1185">Reference proteome</keyword>
<dbReference type="PROSITE" id="PS50106">
    <property type="entry name" value="PDZ"/>
    <property type="match status" value="1"/>
</dbReference>
<dbReference type="GO" id="GO:0004252">
    <property type="term" value="F:serine-type endopeptidase activity"/>
    <property type="evidence" value="ECO:0007669"/>
    <property type="project" value="InterPro"/>
</dbReference>
<feature type="compositionally biased region" description="Low complexity" evidence="4">
    <location>
        <begin position="320"/>
        <end position="335"/>
    </location>
</feature>
<dbReference type="AlphaFoldDB" id="A0A842HBJ2"/>
<dbReference type="Pfam" id="PF13365">
    <property type="entry name" value="Trypsin_2"/>
    <property type="match status" value="1"/>
</dbReference>
<feature type="compositionally biased region" description="Low complexity" evidence="4">
    <location>
        <begin position="353"/>
        <end position="383"/>
    </location>
</feature>
<evidence type="ECO:0000259" key="5">
    <source>
        <dbReference type="PROSITE" id="PS50106"/>
    </source>
</evidence>
<feature type="domain" description="PDZ" evidence="5">
    <location>
        <begin position="227"/>
        <end position="300"/>
    </location>
</feature>
<comment type="similarity">
    <text evidence="1">Belongs to the peptidase S1C family.</text>
</comment>
<dbReference type="InterPro" id="IPR001478">
    <property type="entry name" value="PDZ"/>
</dbReference>
<dbReference type="SUPFAM" id="SSF50156">
    <property type="entry name" value="PDZ domain-like"/>
    <property type="match status" value="1"/>
</dbReference>
<name>A0A842HBJ2_9BACT</name>
<dbReference type="RefSeq" id="WP_185674443.1">
    <property type="nucleotide sequence ID" value="NZ_JACHVB010000013.1"/>
</dbReference>
<dbReference type="Proteomes" id="UP000546464">
    <property type="component" value="Unassembled WGS sequence"/>
</dbReference>
<reference evidence="6 7" key="1">
    <citation type="submission" date="2020-07" db="EMBL/GenBank/DDBJ databases">
        <authorList>
            <person name="Feng X."/>
        </authorList>
    </citation>
    <scope>NUCLEOTIDE SEQUENCE [LARGE SCALE GENOMIC DNA]</scope>
    <source>
        <strain evidence="6 7">JCM31066</strain>
    </source>
</reference>
<organism evidence="6 7">
    <name type="scientific">Ruficoccus amylovorans</name>
    <dbReference type="NCBI Taxonomy" id="1804625"/>
    <lineage>
        <taxon>Bacteria</taxon>
        <taxon>Pseudomonadati</taxon>
        <taxon>Verrucomicrobiota</taxon>
        <taxon>Opitutia</taxon>
        <taxon>Puniceicoccales</taxon>
        <taxon>Cerasicoccaceae</taxon>
        <taxon>Ruficoccus</taxon>
    </lineage>
</organism>
<accession>A0A842HBJ2</accession>
<keyword evidence="2" id="KW-0645">Protease</keyword>
<dbReference type="InterPro" id="IPR036034">
    <property type="entry name" value="PDZ_sf"/>
</dbReference>
<evidence type="ECO:0000313" key="6">
    <source>
        <dbReference type="EMBL" id="MBC2593438.1"/>
    </source>
</evidence>
<dbReference type="GO" id="GO:0006508">
    <property type="term" value="P:proteolysis"/>
    <property type="evidence" value="ECO:0007669"/>
    <property type="project" value="UniProtKB-KW"/>
</dbReference>
<dbReference type="PANTHER" id="PTHR22939">
    <property type="entry name" value="SERINE PROTEASE FAMILY S1C HTRA-RELATED"/>
    <property type="match status" value="1"/>
</dbReference>
<dbReference type="Gene3D" id="2.30.42.10">
    <property type="match status" value="1"/>
</dbReference>
<evidence type="ECO:0000256" key="1">
    <source>
        <dbReference type="ARBA" id="ARBA00010541"/>
    </source>
</evidence>
<dbReference type="Pfam" id="PF13180">
    <property type="entry name" value="PDZ_2"/>
    <property type="match status" value="1"/>
</dbReference>
<protein>
    <submittedName>
        <fullName evidence="6">Trypsin-like peptidase domain-containing protein</fullName>
    </submittedName>
</protein>
<dbReference type="InterPro" id="IPR001940">
    <property type="entry name" value="Peptidase_S1C"/>
</dbReference>
<gene>
    <name evidence="6" type="ORF">H5P28_04110</name>
</gene>
<feature type="region of interest" description="Disordered" evidence="4">
    <location>
        <begin position="310"/>
        <end position="403"/>
    </location>
</feature>
<sequence length="403" mass="41932">MTPYLGGAADNGGAPLALQKRVIDIYRANERAVVKVFAAFDGKQPGGKTMLFIGTGFYISKEGHILTNTNITYGADRIWVERNGIAYAAELVGSDPLTNVSIIKVFALPADFQFLRLSDSPEVPPIGSFLVALTCELGQDPGPSLGLVSGWNTSYGERILPTIYLRSDIPSDGGEGGSPVFDINGSLVGMLIVSLPEVRSSFILPARAIQRIRDDILFSGKVTYAYFGFQTRQKSSLDSGPWVEVEGLVEGGPAALAGVKAGDRLLSMGDFAIMTDADLRVATFFQRPDEFVPVMIKRGDQEIELSVKPGAREAPPSAMPPVGVGTPEPPAAVVEPADEQSAAPSRGEGVSVAGASDSNATAADSAGEGGASESAQAVSESPADGSDKASAGSPVVPEDVPAS</sequence>
<dbReference type="Gene3D" id="2.40.10.10">
    <property type="entry name" value="Trypsin-like serine proteases"/>
    <property type="match status" value="2"/>
</dbReference>
<dbReference type="PRINTS" id="PR00834">
    <property type="entry name" value="PROTEASES2C"/>
</dbReference>
<proteinExistence type="inferred from homology"/>
<dbReference type="PANTHER" id="PTHR22939:SF129">
    <property type="entry name" value="SERINE PROTEASE HTRA2, MITOCHONDRIAL"/>
    <property type="match status" value="1"/>
</dbReference>
<evidence type="ECO:0000256" key="2">
    <source>
        <dbReference type="ARBA" id="ARBA00022670"/>
    </source>
</evidence>
<dbReference type="InterPro" id="IPR009003">
    <property type="entry name" value="Peptidase_S1_PA"/>
</dbReference>
<dbReference type="InterPro" id="IPR043504">
    <property type="entry name" value="Peptidase_S1_PA_chymotrypsin"/>
</dbReference>
<dbReference type="SUPFAM" id="SSF50494">
    <property type="entry name" value="Trypsin-like serine proteases"/>
    <property type="match status" value="1"/>
</dbReference>
<dbReference type="SMART" id="SM00228">
    <property type="entry name" value="PDZ"/>
    <property type="match status" value="1"/>
</dbReference>
<evidence type="ECO:0000256" key="3">
    <source>
        <dbReference type="ARBA" id="ARBA00022801"/>
    </source>
</evidence>
<evidence type="ECO:0000313" key="7">
    <source>
        <dbReference type="Proteomes" id="UP000546464"/>
    </source>
</evidence>
<evidence type="ECO:0000256" key="4">
    <source>
        <dbReference type="SAM" id="MobiDB-lite"/>
    </source>
</evidence>
<comment type="caution">
    <text evidence="6">The sequence shown here is derived from an EMBL/GenBank/DDBJ whole genome shotgun (WGS) entry which is preliminary data.</text>
</comment>
<keyword evidence="3" id="KW-0378">Hydrolase</keyword>